<evidence type="ECO:0000256" key="1">
    <source>
        <dbReference type="SAM" id="Phobius"/>
    </source>
</evidence>
<dbReference type="AlphaFoldDB" id="A0AA88CQK6"/>
<reference evidence="2" key="1">
    <citation type="submission" date="2023-07" db="EMBL/GenBank/DDBJ databases">
        <title>draft genome sequence of fig (Ficus carica).</title>
        <authorList>
            <person name="Takahashi T."/>
            <person name="Nishimura K."/>
        </authorList>
    </citation>
    <scope>NUCLEOTIDE SEQUENCE</scope>
</reference>
<sequence>MASLWQHGLVSKRTMTRHRSRLAHWRASMLRSRLLTSNILMPNIFYFGRIFPLYFFSGNMQTKEISMAFQIGIPYVLPKDAAKFIF</sequence>
<dbReference type="EMBL" id="BTGU01001891">
    <property type="protein sequence ID" value="GMN30893.1"/>
    <property type="molecule type" value="Genomic_DNA"/>
</dbReference>
<gene>
    <name evidence="2" type="ORF">TIFTF001_041522</name>
</gene>
<name>A0AA88CQK6_FICCA</name>
<comment type="caution">
    <text evidence="2">The sequence shown here is derived from an EMBL/GenBank/DDBJ whole genome shotgun (WGS) entry which is preliminary data.</text>
</comment>
<evidence type="ECO:0000313" key="3">
    <source>
        <dbReference type="Proteomes" id="UP001187192"/>
    </source>
</evidence>
<keyword evidence="1" id="KW-0472">Membrane</keyword>
<proteinExistence type="predicted"/>
<protein>
    <submittedName>
        <fullName evidence="2">Uncharacterized protein</fullName>
    </submittedName>
</protein>
<keyword evidence="1" id="KW-0812">Transmembrane</keyword>
<accession>A0AA88CQK6</accession>
<dbReference type="Proteomes" id="UP001187192">
    <property type="component" value="Unassembled WGS sequence"/>
</dbReference>
<organism evidence="2 3">
    <name type="scientific">Ficus carica</name>
    <name type="common">Common fig</name>
    <dbReference type="NCBI Taxonomy" id="3494"/>
    <lineage>
        <taxon>Eukaryota</taxon>
        <taxon>Viridiplantae</taxon>
        <taxon>Streptophyta</taxon>
        <taxon>Embryophyta</taxon>
        <taxon>Tracheophyta</taxon>
        <taxon>Spermatophyta</taxon>
        <taxon>Magnoliopsida</taxon>
        <taxon>eudicotyledons</taxon>
        <taxon>Gunneridae</taxon>
        <taxon>Pentapetalae</taxon>
        <taxon>rosids</taxon>
        <taxon>fabids</taxon>
        <taxon>Rosales</taxon>
        <taxon>Moraceae</taxon>
        <taxon>Ficeae</taxon>
        <taxon>Ficus</taxon>
    </lineage>
</organism>
<keyword evidence="3" id="KW-1185">Reference proteome</keyword>
<evidence type="ECO:0000313" key="2">
    <source>
        <dbReference type="EMBL" id="GMN30893.1"/>
    </source>
</evidence>
<keyword evidence="1" id="KW-1133">Transmembrane helix</keyword>
<feature type="transmembrane region" description="Helical" evidence="1">
    <location>
        <begin position="39"/>
        <end position="57"/>
    </location>
</feature>